<dbReference type="HOGENOM" id="CLU_147143_0_0_2"/>
<evidence type="ECO:0008006" key="3">
    <source>
        <dbReference type="Google" id="ProtNLM"/>
    </source>
</evidence>
<dbReference type="OrthoDB" id="133276at2157"/>
<dbReference type="Proteomes" id="UP000033072">
    <property type="component" value="Chromosome"/>
</dbReference>
<gene>
    <name evidence="1" type="ORF">MSLAZ_0903</name>
</gene>
<dbReference type="GeneID" id="24805615"/>
<dbReference type="AlphaFoldDB" id="A0A0E3S0J8"/>
<dbReference type="KEGG" id="mls:MSLAZ_0903"/>
<sequence length="148" mass="16267">MSKKQVICILLLTVALLASGCISKDGTKLSISGNDSELNISLPEQSEGNWCPVGSQVQIKNPTTGNALNMTITGTEEFENKTLCRAIIETGGKENTTRYEYMWSQDKNTTIWTKYGEDGNISIRYIYVDGKKTIIDGAGRTFNFGIKA</sequence>
<accession>A0A0E3S0J8</accession>
<dbReference type="EMBL" id="CP009515">
    <property type="protein sequence ID" value="AKB74164.1"/>
    <property type="molecule type" value="Genomic_DNA"/>
</dbReference>
<evidence type="ECO:0000313" key="2">
    <source>
        <dbReference type="Proteomes" id="UP000033072"/>
    </source>
</evidence>
<protein>
    <recommendedName>
        <fullName evidence="3">Lipoprotein</fullName>
    </recommendedName>
</protein>
<dbReference type="PROSITE" id="PS51257">
    <property type="entry name" value="PROKAR_LIPOPROTEIN"/>
    <property type="match status" value="1"/>
</dbReference>
<organism evidence="1 2">
    <name type="scientific">Methanosarcina lacustris Z-7289</name>
    <dbReference type="NCBI Taxonomy" id="1434111"/>
    <lineage>
        <taxon>Archaea</taxon>
        <taxon>Methanobacteriati</taxon>
        <taxon>Methanobacteriota</taxon>
        <taxon>Stenosarchaea group</taxon>
        <taxon>Methanomicrobia</taxon>
        <taxon>Methanosarcinales</taxon>
        <taxon>Methanosarcinaceae</taxon>
        <taxon>Methanosarcina</taxon>
    </lineage>
</organism>
<reference evidence="1 2" key="1">
    <citation type="submission" date="2014-07" db="EMBL/GenBank/DDBJ databases">
        <title>Methanogenic archaea and the global carbon cycle.</title>
        <authorList>
            <person name="Henriksen J.R."/>
            <person name="Luke J."/>
            <person name="Reinhart S."/>
            <person name="Benedict M.N."/>
            <person name="Youngblut N.D."/>
            <person name="Metcalf M.E."/>
            <person name="Whitaker R.J."/>
            <person name="Metcalf W.W."/>
        </authorList>
    </citation>
    <scope>NUCLEOTIDE SEQUENCE [LARGE SCALE GENOMIC DNA]</scope>
    <source>
        <strain evidence="1 2">Z-7289</strain>
    </source>
</reference>
<keyword evidence="2" id="KW-1185">Reference proteome</keyword>
<dbReference type="RefSeq" id="WP_048124930.1">
    <property type="nucleotide sequence ID" value="NZ_CP009515.1"/>
</dbReference>
<proteinExistence type="predicted"/>
<evidence type="ECO:0000313" key="1">
    <source>
        <dbReference type="EMBL" id="AKB74164.1"/>
    </source>
</evidence>
<dbReference type="PATRIC" id="fig|1434111.4.peg.1152"/>
<name>A0A0E3S0J8_9EURY</name>